<gene>
    <name evidence="1" type="ORF">ACFS6J_28330</name>
</gene>
<accession>A0ABW6BCH7</accession>
<protein>
    <submittedName>
        <fullName evidence="1">Uncharacterized protein</fullName>
    </submittedName>
</protein>
<name>A0ABW6BCH7_9SPHI</name>
<evidence type="ECO:0000313" key="1">
    <source>
        <dbReference type="EMBL" id="MFD2965741.1"/>
    </source>
</evidence>
<reference evidence="2" key="1">
    <citation type="journal article" date="2019" name="Int. J. Syst. Evol. Microbiol.">
        <title>The Global Catalogue of Microorganisms (GCM) 10K type strain sequencing project: providing services to taxonomists for standard genome sequencing and annotation.</title>
        <authorList>
            <consortium name="The Broad Institute Genomics Platform"/>
            <consortium name="The Broad Institute Genome Sequencing Center for Infectious Disease"/>
            <person name="Wu L."/>
            <person name="Ma J."/>
        </authorList>
    </citation>
    <scope>NUCLEOTIDE SEQUENCE [LARGE SCALE GENOMIC DNA]</scope>
    <source>
        <strain evidence="2">KCTC 23098</strain>
    </source>
</reference>
<evidence type="ECO:0000313" key="2">
    <source>
        <dbReference type="Proteomes" id="UP001597560"/>
    </source>
</evidence>
<dbReference type="RefSeq" id="WP_377613641.1">
    <property type="nucleotide sequence ID" value="NZ_JBHUPA010000039.1"/>
</dbReference>
<comment type="caution">
    <text evidence="1">The sequence shown here is derived from an EMBL/GenBank/DDBJ whole genome shotgun (WGS) entry which is preliminary data.</text>
</comment>
<keyword evidence="2" id="KW-1185">Reference proteome</keyword>
<dbReference type="Proteomes" id="UP001597560">
    <property type="component" value="Unassembled WGS sequence"/>
</dbReference>
<dbReference type="EMBL" id="JBHUPA010000039">
    <property type="protein sequence ID" value="MFD2965741.1"/>
    <property type="molecule type" value="Genomic_DNA"/>
</dbReference>
<organism evidence="1 2">
    <name type="scientific">Olivibacter jilunii</name>
    <dbReference type="NCBI Taxonomy" id="985016"/>
    <lineage>
        <taxon>Bacteria</taxon>
        <taxon>Pseudomonadati</taxon>
        <taxon>Bacteroidota</taxon>
        <taxon>Sphingobacteriia</taxon>
        <taxon>Sphingobacteriales</taxon>
        <taxon>Sphingobacteriaceae</taxon>
        <taxon>Olivibacter</taxon>
    </lineage>
</organism>
<sequence length="49" mass="5892">MSQDKQQANRYDKIFRENMEAVLAGIVKHLLNWILLRYRLTSFRKSVPI</sequence>
<proteinExistence type="predicted"/>